<proteinExistence type="predicted"/>
<name>A0A1I2ZMP3_9EURY</name>
<accession>A0A1I2ZMP3</accession>
<dbReference type="OrthoDB" id="224233at2157"/>
<keyword evidence="2" id="KW-1185">Reference proteome</keyword>
<dbReference type="RefSeq" id="WP_149783366.1">
    <property type="nucleotide sequence ID" value="NZ_BAAADP010000005.1"/>
</dbReference>
<reference evidence="1 2" key="1">
    <citation type="submission" date="2016-10" db="EMBL/GenBank/DDBJ databases">
        <authorList>
            <person name="Varghese N."/>
            <person name="Submissions S."/>
        </authorList>
    </citation>
    <scope>NUCLEOTIDE SEQUENCE [LARGE SCALE GENOMIC DNA]</scope>
    <source>
        <strain evidence="1 2">CGMCC 1.6377</strain>
    </source>
</reference>
<evidence type="ECO:0000313" key="1">
    <source>
        <dbReference type="EMBL" id="SFH38351.1"/>
    </source>
</evidence>
<protein>
    <submittedName>
        <fullName evidence="1">Uncharacterized protein</fullName>
    </submittedName>
</protein>
<dbReference type="EMBL" id="FOPZ01000002">
    <property type="protein sequence ID" value="SFH38351.1"/>
    <property type="molecule type" value="Genomic_DNA"/>
</dbReference>
<organism evidence="1 2">
    <name type="scientific">Halorubrum aquaticum</name>
    <dbReference type="NCBI Taxonomy" id="387340"/>
    <lineage>
        <taxon>Archaea</taxon>
        <taxon>Methanobacteriati</taxon>
        <taxon>Methanobacteriota</taxon>
        <taxon>Stenosarchaea group</taxon>
        <taxon>Halobacteria</taxon>
        <taxon>Halobacteriales</taxon>
        <taxon>Haloferacaceae</taxon>
        <taxon>Halorubrum</taxon>
    </lineage>
</organism>
<gene>
    <name evidence="1" type="ORF">SAMN04488066_102216</name>
</gene>
<dbReference type="AlphaFoldDB" id="A0A1I2ZMP3"/>
<sequence length="83" mass="9289">MAEIAIEYASGNRLRSEAETARRLIDAYLGDRPDVDDVTLSPSTESVFCVSVEGDRIWCTDPREWIDSMEAVSAARSRLSELH</sequence>
<dbReference type="Proteomes" id="UP000323537">
    <property type="component" value="Unassembled WGS sequence"/>
</dbReference>
<evidence type="ECO:0000313" key="2">
    <source>
        <dbReference type="Proteomes" id="UP000323537"/>
    </source>
</evidence>